<dbReference type="AlphaFoldDB" id="H1W550"/>
<organism evidence="2 3">
    <name type="scientific">Colletotrichum higginsianum (strain IMI 349063)</name>
    <name type="common">Crucifer anthracnose fungus</name>
    <dbReference type="NCBI Taxonomy" id="759273"/>
    <lineage>
        <taxon>Eukaryota</taxon>
        <taxon>Fungi</taxon>
        <taxon>Dikarya</taxon>
        <taxon>Ascomycota</taxon>
        <taxon>Pezizomycotina</taxon>
        <taxon>Sordariomycetes</taxon>
        <taxon>Hypocreomycetidae</taxon>
        <taxon>Glomerellales</taxon>
        <taxon>Glomerellaceae</taxon>
        <taxon>Colletotrichum</taxon>
        <taxon>Colletotrichum destructivum species complex</taxon>
    </lineage>
</organism>
<protein>
    <submittedName>
        <fullName evidence="2">Uncharacterized protein</fullName>
    </submittedName>
</protein>
<evidence type="ECO:0000313" key="2">
    <source>
        <dbReference type="EMBL" id="CCF47614.1"/>
    </source>
</evidence>
<keyword evidence="1" id="KW-0732">Signal</keyword>
<feature type="signal peptide" evidence="1">
    <location>
        <begin position="1"/>
        <end position="16"/>
    </location>
</feature>
<dbReference type="EMBL" id="CACQ02009931">
    <property type="protein sequence ID" value="CCF47614.1"/>
    <property type="molecule type" value="Genomic_DNA"/>
</dbReference>
<gene>
    <name evidence="2" type="ORF">CH063_15936</name>
</gene>
<reference evidence="3" key="1">
    <citation type="journal article" date="2012" name="Nat. Genet.">
        <title>Lifestyle transitions in plant pathogenic Colletotrichum fungi deciphered by genome and transcriptome analyses.</title>
        <authorList>
            <person name="O'Connell R.J."/>
            <person name="Thon M.R."/>
            <person name="Hacquard S."/>
            <person name="Amyotte S.G."/>
            <person name="Kleemann J."/>
            <person name="Torres M.F."/>
            <person name="Damm U."/>
            <person name="Buiate E.A."/>
            <person name="Epstein L."/>
            <person name="Alkan N."/>
            <person name="Altmueller J."/>
            <person name="Alvarado-Balderrama L."/>
            <person name="Bauser C.A."/>
            <person name="Becker C."/>
            <person name="Birren B.W."/>
            <person name="Chen Z."/>
            <person name="Choi J."/>
            <person name="Crouch J.A."/>
            <person name="Duvick J.P."/>
            <person name="Farman M.A."/>
            <person name="Gan P."/>
            <person name="Heiman D."/>
            <person name="Henrissat B."/>
            <person name="Howard R.J."/>
            <person name="Kabbage M."/>
            <person name="Koch C."/>
            <person name="Kracher B."/>
            <person name="Kubo Y."/>
            <person name="Law A.D."/>
            <person name="Lebrun M.-H."/>
            <person name="Lee Y.-H."/>
            <person name="Miyara I."/>
            <person name="Moore N."/>
            <person name="Neumann U."/>
            <person name="Nordstroem K."/>
            <person name="Panaccione D.G."/>
            <person name="Panstruga R."/>
            <person name="Place M."/>
            <person name="Proctor R.H."/>
            <person name="Prusky D."/>
            <person name="Rech G."/>
            <person name="Reinhardt R."/>
            <person name="Rollins J.A."/>
            <person name="Rounsley S."/>
            <person name="Schardl C.L."/>
            <person name="Schwartz D.C."/>
            <person name="Shenoy N."/>
            <person name="Shirasu K."/>
            <person name="Sikhakolli U.R."/>
            <person name="Stueber K."/>
            <person name="Sukno S.A."/>
            <person name="Sweigard J.A."/>
            <person name="Takano Y."/>
            <person name="Takahara H."/>
            <person name="Trail F."/>
            <person name="van der Does H.C."/>
            <person name="Voll L.M."/>
            <person name="Will I."/>
            <person name="Young S."/>
            <person name="Zeng Q."/>
            <person name="Zhang J."/>
            <person name="Zhou S."/>
            <person name="Dickman M.B."/>
            <person name="Schulze-Lefert P."/>
            <person name="Ver Loren van Themaat E."/>
            <person name="Ma L.-J."/>
            <person name="Vaillancourt L.J."/>
        </authorList>
    </citation>
    <scope>NUCLEOTIDE SEQUENCE [LARGE SCALE GENOMIC DNA]</scope>
    <source>
        <strain evidence="3">IMI 349063</strain>
    </source>
</reference>
<sequence length="80" mass="8468">MKFFTGIAFLASIVSANPIELFGRDEPLQAKLIRGAGNTLVKIALTNAGKSAIKVFVPGTILDKAAVEKVAVYSNHPTII</sequence>
<evidence type="ECO:0000313" key="3">
    <source>
        <dbReference type="Proteomes" id="UP000007174"/>
    </source>
</evidence>
<dbReference type="Proteomes" id="UP000007174">
    <property type="component" value="Unassembled WGS sequence"/>
</dbReference>
<name>H1W550_COLHI</name>
<evidence type="ECO:0000256" key="1">
    <source>
        <dbReference type="SAM" id="SignalP"/>
    </source>
</evidence>
<feature type="chain" id="PRO_5003555719" evidence="1">
    <location>
        <begin position="17"/>
        <end position="80"/>
    </location>
</feature>
<dbReference type="STRING" id="759273.H1W550"/>
<dbReference type="VEuPathDB" id="FungiDB:CH63R_11051"/>
<accession>H1W550</accession>
<proteinExistence type="predicted"/>
<dbReference type="HOGENOM" id="CLU_196196_0_0_1"/>